<dbReference type="FunFam" id="3.40.190.10:FF:000086">
    <property type="entry name" value="Probable porphobilinogen deaminase"/>
    <property type="match status" value="1"/>
</dbReference>
<evidence type="ECO:0000259" key="9">
    <source>
        <dbReference type="Pfam" id="PF01379"/>
    </source>
</evidence>
<dbReference type="SUPFAM" id="SSF54782">
    <property type="entry name" value="Porphobilinogen deaminase (hydroxymethylbilane synthase), C-terminal domain"/>
    <property type="match status" value="1"/>
</dbReference>
<dbReference type="InterPro" id="IPR000860">
    <property type="entry name" value="HemC"/>
</dbReference>
<dbReference type="UniPathway" id="UPA00251">
    <property type="reaction ID" value="UER00319"/>
</dbReference>
<dbReference type="OrthoDB" id="9810298at2"/>
<evidence type="ECO:0000256" key="5">
    <source>
        <dbReference type="ARBA" id="ARBA00022679"/>
    </source>
</evidence>
<evidence type="ECO:0000256" key="6">
    <source>
        <dbReference type="ARBA" id="ARBA00023244"/>
    </source>
</evidence>
<evidence type="ECO:0000256" key="7">
    <source>
        <dbReference type="ARBA" id="ARBA00048169"/>
    </source>
</evidence>
<reference evidence="12" key="1">
    <citation type="submission" date="2010-11" db="EMBL/GenBank/DDBJ databases">
        <title>The complete genome of Mahella australiensis DSM 15567.</title>
        <authorList>
            <consortium name="US DOE Joint Genome Institute (JGI-PGF)"/>
            <person name="Lucas S."/>
            <person name="Copeland A."/>
            <person name="Lapidus A."/>
            <person name="Bruce D."/>
            <person name="Goodwin L."/>
            <person name="Pitluck S."/>
            <person name="Kyrpides N."/>
            <person name="Mavromatis K."/>
            <person name="Pagani I."/>
            <person name="Ivanova N."/>
            <person name="Teshima H."/>
            <person name="Brettin T."/>
            <person name="Detter J.C."/>
            <person name="Han C."/>
            <person name="Tapia R."/>
            <person name="Land M."/>
            <person name="Hauser L."/>
            <person name="Markowitz V."/>
            <person name="Cheng J.-F."/>
            <person name="Hugenholtz P."/>
            <person name="Woyke T."/>
            <person name="Wu D."/>
            <person name="Spring S."/>
            <person name="Pukall R."/>
            <person name="Steenblock K."/>
            <person name="Schneider S."/>
            <person name="Klenk H.-P."/>
            <person name="Eisen J.A."/>
        </authorList>
    </citation>
    <scope>NUCLEOTIDE SEQUENCE [LARGE SCALE GENOMIC DNA]</scope>
    <source>
        <strain evidence="12">DSM 15567 / CIP 107919 / 50-1 BON</strain>
    </source>
</reference>
<evidence type="ECO:0000256" key="1">
    <source>
        <dbReference type="ARBA" id="ARBA00002869"/>
    </source>
</evidence>
<dbReference type="Gene3D" id="3.30.160.40">
    <property type="entry name" value="Porphobilinogen deaminase, C-terminal domain"/>
    <property type="match status" value="1"/>
</dbReference>
<dbReference type="AlphaFoldDB" id="F3ZW52"/>
<dbReference type="PANTHER" id="PTHR11557">
    <property type="entry name" value="PORPHOBILINOGEN DEAMINASE"/>
    <property type="match status" value="1"/>
</dbReference>
<dbReference type="PRINTS" id="PR00151">
    <property type="entry name" value="PORPHBDMNASE"/>
</dbReference>
<dbReference type="Pfam" id="PF01379">
    <property type="entry name" value="Porphobil_deam"/>
    <property type="match status" value="1"/>
</dbReference>
<reference evidence="11 12" key="2">
    <citation type="journal article" date="2011" name="Stand. Genomic Sci.">
        <title>Complete genome sequence of Mahella australiensis type strain (50-1 BON).</title>
        <authorList>
            <person name="Sikorski J."/>
            <person name="Teshima H."/>
            <person name="Nolan M."/>
            <person name="Lucas S."/>
            <person name="Hammon N."/>
            <person name="Deshpande S."/>
            <person name="Cheng J.F."/>
            <person name="Pitluck S."/>
            <person name="Liolios K."/>
            <person name="Pagani I."/>
            <person name="Ivanova N."/>
            <person name="Huntemann M."/>
            <person name="Mavromatis K."/>
            <person name="Ovchinikova G."/>
            <person name="Pati A."/>
            <person name="Tapia R."/>
            <person name="Han C."/>
            <person name="Goodwin L."/>
            <person name="Chen A."/>
            <person name="Palaniappan K."/>
            <person name="Land M."/>
            <person name="Hauser L."/>
            <person name="Ngatchou-Djao O.D."/>
            <person name="Rohde M."/>
            <person name="Pukall R."/>
            <person name="Spring S."/>
            <person name="Abt B."/>
            <person name="Goker M."/>
            <person name="Detter J.C."/>
            <person name="Woyke T."/>
            <person name="Bristow J."/>
            <person name="Markowitz V."/>
            <person name="Hugenholtz P."/>
            <person name="Eisen J.A."/>
            <person name="Kyrpides N.C."/>
            <person name="Klenk H.P."/>
            <person name="Lapidus A."/>
        </authorList>
    </citation>
    <scope>NUCLEOTIDE SEQUENCE [LARGE SCALE GENOMIC DNA]</scope>
    <source>
        <strain evidence="12">DSM 15567 / CIP 107919 / 50-1 BON</strain>
    </source>
</reference>
<dbReference type="EC" id="2.5.1.61" evidence="8"/>
<keyword evidence="5 8" id="KW-0808">Transferase</keyword>
<dbReference type="PANTHER" id="PTHR11557:SF0">
    <property type="entry name" value="PORPHOBILINOGEN DEAMINASE"/>
    <property type="match status" value="1"/>
</dbReference>
<dbReference type="PIRSF" id="PIRSF001438">
    <property type="entry name" value="4pyrrol_synth_OHMeBilane_synth"/>
    <property type="match status" value="1"/>
</dbReference>
<dbReference type="STRING" id="697281.Mahau_1238"/>
<dbReference type="GO" id="GO:0005737">
    <property type="term" value="C:cytoplasm"/>
    <property type="evidence" value="ECO:0007669"/>
    <property type="project" value="UniProtKB-UniRule"/>
</dbReference>
<comment type="subunit">
    <text evidence="4 8">Monomer.</text>
</comment>
<name>F3ZW52_MAHA5</name>
<dbReference type="InterPro" id="IPR022419">
    <property type="entry name" value="Porphobilin_deaminase_cofac_BS"/>
</dbReference>
<dbReference type="Gene3D" id="3.40.190.10">
    <property type="entry name" value="Periplasmic binding protein-like II"/>
    <property type="match status" value="2"/>
</dbReference>
<feature type="domain" description="Porphobilinogen deaminase N-terminal" evidence="9">
    <location>
        <begin position="4"/>
        <end position="210"/>
    </location>
</feature>
<dbReference type="HAMAP" id="MF_00260">
    <property type="entry name" value="Porphobil_deam"/>
    <property type="match status" value="1"/>
</dbReference>
<dbReference type="NCBIfam" id="TIGR00212">
    <property type="entry name" value="hemC"/>
    <property type="match status" value="1"/>
</dbReference>
<dbReference type="InterPro" id="IPR022418">
    <property type="entry name" value="Porphobilinogen_deaminase_C"/>
</dbReference>
<evidence type="ECO:0000313" key="11">
    <source>
        <dbReference type="EMBL" id="AEE96432.1"/>
    </source>
</evidence>
<comment type="cofactor">
    <cofactor evidence="8">
        <name>dipyrromethane</name>
        <dbReference type="ChEBI" id="CHEBI:60342"/>
    </cofactor>
    <text evidence="8">Binds 1 dipyrromethane group covalently.</text>
</comment>
<comment type="miscellaneous">
    <text evidence="8">The porphobilinogen subunits are added to the dipyrromethane group.</text>
</comment>
<accession>F3ZW52</accession>
<dbReference type="PROSITE" id="PS00533">
    <property type="entry name" value="PORPHOBILINOGEN_DEAM"/>
    <property type="match status" value="1"/>
</dbReference>
<feature type="modified residue" description="S-(dipyrrolylmethanemethyl)cysteine" evidence="8">
    <location>
        <position position="240"/>
    </location>
</feature>
<dbReference type="InterPro" id="IPR022417">
    <property type="entry name" value="Porphobilin_deaminase_N"/>
</dbReference>
<feature type="domain" description="Porphobilinogen deaminase C-terminal" evidence="10">
    <location>
        <begin position="225"/>
        <end position="274"/>
    </location>
</feature>
<dbReference type="Proteomes" id="UP000008457">
    <property type="component" value="Chromosome"/>
</dbReference>
<gene>
    <name evidence="8" type="primary">hemC</name>
    <name evidence="11" type="ordered locus">Mahau_1238</name>
</gene>
<dbReference type="RefSeq" id="WP_013780862.1">
    <property type="nucleotide sequence ID" value="NC_015520.1"/>
</dbReference>
<dbReference type="InterPro" id="IPR036803">
    <property type="entry name" value="Porphobilinogen_deaminase_C_sf"/>
</dbReference>
<evidence type="ECO:0000256" key="8">
    <source>
        <dbReference type="HAMAP-Rule" id="MF_00260"/>
    </source>
</evidence>
<dbReference type="HOGENOM" id="CLU_019704_0_2_9"/>
<protein>
    <recommendedName>
        <fullName evidence="8">Porphobilinogen deaminase</fullName>
        <shortName evidence="8">PBG</shortName>
        <ecNumber evidence="8">2.5.1.61</ecNumber>
    </recommendedName>
    <alternativeName>
        <fullName evidence="8">Hydroxymethylbilane synthase</fullName>
        <shortName evidence="8">HMBS</shortName>
    </alternativeName>
    <alternativeName>
        <fullName evidence="8">Pre-uroporphyrinogen synthase</fullName>
    </alternativeName>
</protein>
<comment type="function">
    <text evidence="1 8">Tetrapolymerization of the monopyrrole PBG into the hydroxymethylbilane pre-uroporphyrinogen in several discrete steps.</text>
</comment>
<evidence type="ECO:0000256" key="3">
    <source>
        <dbReference type="ARBA" id="ARBA00005638"/>
    </source>
</evidence>
<evidence type="ECO:0000313" key="12">
    <source>
        <dbReference type="Proteomes" id="UP000008457"/>
    </source>
</evidence>
<dbReference type="FunFam" id="3.40.190.10:FF:000005">
    <property type="entry name" value="Porphobilinogen deaminase"/>
    <property type="match status" value="1"/>
</dbReference>
<comment type="pathway">
    <text evidence="2 8">Porphyrin-containing compound metabolism; protoporphyrin-IX biosynthesis; coproporphyrinogen-III from 5-aminolevulinate: step 2/4.</text>
</comment>
<evidence type="ECO:0000256" key="4">
    <source>
        <dbReference type="ARBA" id="ARBA00011245"/>
    </source>
</evidence>
<dbReference type="KEGG" id="mas:Mahau_1238"/>
<dbReference type="eggNOG" id="COG0181">
    <property type="taxonomic scope" value="Bacteria"/>
</dbReference>
<proteinExistence type="inferred from homology"/>
<evidence type="ECO:0000256" key="2">
    <source>
        <dbReference type="ARBA" id="ARBA00004735"/>
    </source>
</evidence>
<keyword evidence="6 8" id="KW-0627">Porphyrin biosynthesis</keyword>
<comment type="similarity">
    <text evidence="3 8">Belongs to the HMBS family.</text>
</comment>
<evidence type="ECO:0000259" key="10">
    <source>
        <dbReference type="Pfam" id="PF03900"/>
    </source>
</evidence>
<dbReference type="GO" id="GO:0004418">
    <property type="term" value="F:hydroxymethylbilane synthase activity"/>
    <property type="evidence" value="ECO:0007669"/>
    <property type="project" value="UniProtKB-UniRule"/>
</dbReference>
<dbReference type="Pfam" id="PF03900">
    <property type="entry name" value="Porphobil_deamC"/>
    <property type="match status" value="1"/>
</dbReference>
<keyword evidence="12" id="KW-1185">Reference proteome</keyword>
<comment type="catalytic activity">
    <reaction evidence="7 8">
        <text>4 porphobilinogen + H2O = hydroxymethylbilane + 4 NH4(+)</text>
        <dbReference type="Rhea" id="RHEA:13185"/>
        <dbReference type="ChEBI" id="CHEBI:15377"/>
        <dbReference type="ChEBI" id="CHEBI:28938"/>
        <dbReference type="ChEBI" id="CHEBI:57845"/>
        <dbReference type="ChEBI" id="CHEBI:58126"/>
        <dbReference type="EC" id="2.5.1.61"/>
    </reaction>
</comment>
<dbReference type="EMBL" id="CP002360">
    <property type="protein sequence ID" value="AEE96432.1"/>
    <property type="molecule type" value="Genomic_DNA"/>
</dbReference>
<dbReference type="GO" id="GO:0006782">
    <property type="term" value="P:protoporphyrinogen IX biosynthetic process"/>
    <property type="evidence" value="ECO:0007669"/>
    <property type="project" value="UniProtKB-UniRule"/>
</dbReference>
<dbReference type="SUPFAM" id="SSF53850">
    <property type="entry name" value="Periplasmic binding protein-like II"/>
    <property type="match status" value="1"/>
</dbReference>
<sequence>MNKIRVGSRGSRLALAQTDAVISALRSLYPDIDFERQIVKTEGDRLQHIPVERIGDKGIFVKDIEQALMDGHIDMAVHSMKDVPSQLPDGLMIGAMPWREDPRDAFISSDGRTIEQLGCRARIGIGSARRSAQLKNCFPGIDIVAIRGNIDTRINKINEAGLDGIVLAVAGLKRLGVSDVITQILPVDVCTPAAGQGALGIEIRKSDEKAADLLMPLNHAPTRAAVDAERMFMAMMGGDCNTPIGVYGEVDGVDILLRAAVEKDGCIMRHSVKGEVAQYQNVVSKLVALLEE</sequence>
<organism evidence="11 12">
    <name type="scientific">Mahella australiensis (strain DSM 15567 / CIP 107919 / 50-1 BON)</name>
    <dbReference type="NCBI Taxonomy" id="697281"/>
    <lineage>
        <taxon>Bacteria</taxon>
        <taxon>Bacillati</taxon>
        <taxon>Bacillota</taxon>
        <taxon>Clostridia</taxon>
        <taxon>Thermoanaerobacterales</taxon>
        <taxon>Thermoanaerobacterales Family IV. Incertae Sedis</taxon>
        <taxon>Mahella</taxon>
    </lineage>
</organism>